<dbReference type="InParanoid" id="A0A4Q1BCS9"/>
<dbReference type="VEuPathDB" id="FungiDB:TREMEDRAFT_65084"/>
<evidence type="ECO:0000256" key="1">
    <source>
        <dbReference type="SAM" id="MobiDB-lite"/>
    </source>
</evidence>
<protein>
    <submittedName>
        <fullName evidence="2">Uncharacterized protein</fullName>
    </submittedName>
</protein>
<reference evidence="2 3" key="1">
    <citation type="submission" date="2016-06" db="EMBL/GenBank/DDBJ databases">
        <title>Evolution of pathogenesis and genome organization in the Tremellales.</title>
        <authorList>
            <person name="Cuomo C."/>
            <person name="Litvintseva A."/>
            <person name="Heitman J."/>
            <person name="Chen Y."/>
            <person name="Sun S."/>
            <person name="Springer D."/>
            <person name="Dromer F."/>
            <person name="Young S."/>
            <person name="Zeng Q."/>
            <person name="Chapman S."/>
            <person name="Gujja S."/>
            <person name="Saif S."/>
            <person name="Birren B."/>
        </authorList>
    </citation>
    <scope>NUCLEOTIDE SEQUENCE [LARGE SCALE GENOMIC DNA]</scope>
    <source>
        <strain evidence="2 3">ATCC 28783</strain>
    </source>
</reference>
<dbReference type="EMBL" id="SDIL01000091">
    <property type="protein sequence ID" value="RXK36642.1"/>
    <property type="molecule type" value="Genomic_DNA"/>
</dbReference>
<dbReference type="Proteomes" id="UP000289152">
    <property type="component" value="Unassembled WGS sequence"/>
</dbReference>
<accession>A0A4Q1BCS9</accession>
<evidence type="ECO:0000313" key="3">
    <source>
        <dbReference type="Proteomes" id="UP000289152"/>
    </source>
</evidence>
<dbReference type="AlphaFoldDB" id="A0A4Q1BCS9"/>
<sequence>MKYFKYDNWLLVVEIQTIADESYIYPLKCTQSVETYSRNDRWGGDSPVDDPPEARPLQESLPGATKDLVRTIESLPQLLQPDPDLETKYEADRLLDLYCSIVEIDYKVQRVVQNLHLIPDTGASLRSTGRNGRNTPGSELCRHAFMEGLCNALLFTHIRNQKSNDMSLLFTPLPNSRPKYLQDSPRVTGSCVRQSQRNTKMTNISADTALSTPTHCKGVLKSLLALITKMPDKSR</sequence>
<evidence type="ECO:0000313" key="2">
    <source>
        <dbReference type="EMBL" id="RXK36642.1"/>
    </source>
</evidence>
<feature type="region of interest" description="Disordered" evidence="1">
    <location>
        <begin position="38"/>
        <end position="62"/>
    </location>
</feature>
<proteinExistence type="predicted"/>
<name>A0A4Q1BCS9_TREME</name>
<organism evidence="2 3">
    <name type="scientific">Tremella mesenterica</name>
    <name type="common">Jelly fungus</name>
    <dbReference type="NCBI Taxonomy" id="5217"/>
    <lineage>
        <taxon>Eukaryota</taxon>
        <taxon>Fungi</taxon>
        <taxon>Dikarya</taxon>
        <taxon>Basidiomycota</taxon>
        <taxon>Agaricomycotina</taxon>
        <taxon>Tremellomycetes</taxon>
        <taxon>Tremellales</taxon>
        <taxon>Tremellaceae</taxon>
        <taxon>Tremella</taxon>
    </lineage>
</organism>
<keyword evidence="3" id="KW-1185">Reference proteome</keyword>
<gene>
    <name evidence="2" type="ORF">M231_06105</name>
</gene>
<comment type="caution">
    <text evidence="2">The sequence shown here is derived from an EMBL/GenBank/DDBJ whole genome shotgun (WGS) entry which is preliminary data.</text>
</comment>